<dbReference type="RefSeq" id="WP_209664437.1">
    <property type="nucleotide sequence ID" value="NZ_JAGGMS010000001.1"/>
</dbReference>
<dbReference type="EMBL" id="JAGGMS010000001">
    <property type="protein sequence ID" value="MBP2180955.1"/>
    <property type="molecule type" value="Genomic_DNA"/>
</dbReference>
<dbReference type="Proteomes" id="UP000741013">
    <property type="component" value="Unassembled WGS sequence"/>
</dbReference>
<evidence type="ECO:0000313" key="1">
    <source>
        <dbReference type="EMBL" id="MBP2180955.1"/>
    </source>
</evidence>
<evidence type="ECO:0008006" key="3">
    <source>
        <dbReference type="Google" id="ProtNLM"/>
    </source>
</evidence>
<accession>A0ABS4PNH2</accession>
<proteinExistence type="predicted"/>
<name>A0ABS4PNH2_9PSEU</name>
<gene>
    <name evidence="1" type="ORF">JOM49_002481</name>
</gene>
<organism evidence="1 2">
    <name type="scientific">Amycolatopsis magusensis</name>
    <dbReference type="NCBI Taxonomy" id="882444"/>
    <lineage>
        <taxon>Bacteria</taxon>
        <taxon>Bacillati</taxon>
        <taxon>Actinomycetota</taxon>
        <taxon>Actinomycetes</taxon>
        <taxon>Pseudonocardiales</taxon>
        <taxon>Pseudonocardiaceae</taxon>
        <taxon>Amycolatopsis</taxon>
    </lineage>
</organism>
<keyword evidence="2" id="KW-1185">Reference proteome</keyword>
<sequence>MDSRVAKALGAGAAVAALLGGCDSAADSVVRDTAQRFLTADPATACTMLAVRAMEDLTRHGREACPDALTEARAPGGTVSEVAIWGADAQAKAGAETLFLHEYEDGWRITAGGCQSRGPDVPYACLVGGP</sequence>
<dbReference type="PROSITE" id="PS51257">
    <property type="entry name" value="PROKAR_LIPOPROTEIN"/>
    <property type="match status" value="1"/>
</dbReference>
<protein>
    <recommendedName>
        <fullName evidence="3">Lipoprotein</fullName>
    </recommendedName>
</protein>
<comment type="caution">
    <text evidence="1">The sequence shown here is derived from an EMBL/GenBank/DDBJ whole genome shotgun (WGS) entry which is preliminary data.</text>
</comment>
<reference evidence="1 2" key="1">
    <citation type="submission" date="2021-03" db="EMBL/GenBank/DDBJ databases">
        <title>Sequencing the genomes of 1000 actinobacteria strains.</title>
        <authorList>
            <person name="Klenk H.-P."/>
        </authorList>
    </citation>
    <scope>NUCLEOTIDE SEQUENCE [LARGE SCALE GENOMIC DNA]</scope>
    <source>
        <strain evidence="1 2">DSM 45510</strain>
    </source>
</reference>
<evidence type="ECO:0000313" key="2">
    <source>
        <dbReference type="Proteomes" id="UP000741013"/>
    </source>
</evidence>